<evidence type="ECO:0000313" key="5">
    <source>
        <dbReference type="Proteomes" id="UP000663760"/>
    </source>
</evidence>
<evidence type="ECO:0000256" key="2">
    <source>
        <dbReference type="SAM" id="SignalP"/>
    </source>
</evidence>
<feature type="compositionally biased region" description="Basic and acidic residues" evidence="1">
    <location>
        <begin position="52"/>
        <end position="65"/>
    </location>
</feature>
<keyword evidence="5" id="KW-1185">Reference proteome</keyword>
<reference evidence="3" key="1">
    <citation type="submission" date="2019-12" db="EMBL/GenBank/DDBJ databases">
        <authorList>
            <person name="Scholz U."/>
            <person name="Mascher M."/>
            <person name="Fiebig A."/>
        </authorList>
    </citation>
    <scope>NUCLEOTIDE SEQUENCE</scope>
</reference>
<protein>
    <submittedName>
        <fullName evidence="3">Uncharacterized protein</fullName>
    </submittedName>
</protein>
<proteinExistence type="predicted"/>
<gene>
    <name evidence="3" type="ORF">SI7747_01000410</name>
    <name evidence="4" type="ORF">SI8410_01000488</name>
</gene>
<dbReference type="Proteomes" id="UP000663760">
    <property type="component" value="Chromosome 1"/>
</dbReference>
<name>A0A7I8I8B3_SPIIN</name>
<feature type="signal peptide" evidence="2">
    <location>
        <begin position="1"/>
        <end position="22"/>
    </location>
</feature>
<accession>A0A7I8I8B3</accession>
<sequence length="130" mass="13877">MVGKLLSVVALCSVIFAAAAAAAPDLPSFVIEGRVLQIGMHASVIRRGRPHGGGDDGRHRHVPPDRRRRPRGRGREVVLVESPRADCSVIKPGRDRARVLLTHNSGLATNEEPLPSSGALLAQNQLGDDE</sequence>
<dbReference type="EMBL" id="LR746264">
    <property type="protein sequence ID" value="CAA7388220.1"/>
    <property type="molecule type" value="Genomic_DNA"/>
</dbReference>
<feature type="chain" id="PRO_5045019909" evidence="2">
    <location>
        <begin position="23"/>
        <end position="130"/>
    </location>
</feature>
<evidence type="ECO:0000313" key="4">
    <source>
        <dbReference type="EMBL" id="CAA7388220.1"/>
    </source>
</evidence>
<feature type="region of interest" description="Disordered" evidence="1">
    <location>
        <begin position="107"/>
        <end position="130"/>
    </location>
</feature>
<dbReference type="AlphaFoldDB" id="A0A7I8I8B3"/>
<evidence type="ECO:0000313" key="3">
    <source>
        <dbReference type="EMBL" id="CAA2614007.1"/>
    </source>
</evidence>
<evidence type="ECO:0000256" key="1">
    <source>
        <dbReference type="SAM" id="MobiDB-lite"/>
    </source>
</evidence>
<feature type="region of interest" description="Disordered" evidence="1">
    <location>
        <begin position="45"/>
        <end position="74"/>
    </location>
</feature>
<organism evidence="3">
    <name type="scientific">Spirodela intermedia</name>
    <name type="common">Intermediate duckweed</name>
    <dbReference type="NCBI Taxonomy" id="51605"/>
    <lineage>
        <taxon>Eukaryota</taxon>
        <taxon>Viridiplantae</taxon>
        <taxon>Streptophyta</taxon>
        <taxon>Embryophyta</taxon>
        <taxon>Tracheophyta</taxon>
        <taxon>Spermatophyta</taxon>
        <taxon>Magnoliopsida</taxon>
        <taxon>Liliopsida</taxon>
        <taxon>Araceae</taxon>
        <taxon>Lemnoideae</taxon>
        <taxon>Spirodela</taxon>
    </lineage>
</organism>
<keyword evidence="2" id="KW-0732">Signal</keyword>
<dbReference type="EMBL" id="LR743588">
    <property type="protein sequence ID" value="CAA2614007.1"/>
    <property type="molecule type" value="Genomic_DNA"/>
</dbReference>